<reference evidence="1" key="1">
    <citation type="submission" date="2022-08" db="EMBL/GenBank/DDBJ databases">
        <authorList>
            <person name="Vandamme P."/>
            <person name="Hettiarachchi A."/>
            <person name="Peeters C."/>
            <person name="Cnockaert M."/>
            <person name="Carlier A."/>
        </authorList>
    </citation>
    <scope>NUCLEOTIDE SEQUENCE</scope>
    <source>
        <strain evidence="1">LMG 31809</strain>
    </source>
</reference>
<comment type="caution">
    <text evidence="1">The sequence shown here is derived from an EMBL/GenBank/DDBJ whole genome shotgun (WGS) entry which is preliminary data.</text>
</comment>
<name>A0A9X3Z6T1_9PROT</name>
<evidence type="ECO:0000313" key="2">
    <source>
        <dbReference type="Proteomes" id="UP001141619"/>
    </source>
</evidence>
<reference evidence="1" key="2">
    <citation type="journal article" date="2023" name="Syst. Appl. Microbiol.">
        <title>Govania unica gen. nov., sp. nov., a rare biosphere bacterium that represents a novel family in the class Alphaproteobacteria.</title>
        <authorList>
            <person name="Vandamme P."/>
            <person name="Peeters C."/>
            <person name="Hettiarachchi A."/>
            <person name="Cnockaert M."/>
            <person name="Carlier A."/>
        </authorList>
    </citation>
    <scope>NUCLEOTIDE SEQUENCE</scope>
    <source>
        <strain evidence="1">LMG 31809</strain>
    </source>
</reference>
<dbReference type="Proteomes" id="UP001141619">
    <property type="component" value="Unassembled WGS sequence"/>
</dbReference>
<accession>A0A9X3Z6T1</accession>
<dbReference type="Pfam" id="PF14114">
    <property type="entry name" value="DUF4286"/>
    <property type="match status" value="1"/>
</dbReference>
<sequence>MFGNAVYAILVWLPAAIEDSYIGWLEGGHLAEVVKTAGFLNVRRIAFDQTDSDNRRAHLIIYEAPSKEVVDAYINNPARTAYIKDGQRFEGVRAERFGGQVAYTS</sequence>
<evidence type="ECO:0000313" key="1">
    <source>
        <dbReference type="EMBL" id="MDA5193427.1"/>
    </source>
</evidence>
<gene>
    <name evidence="1" type="ORF">NYP16_05600</name>
</gene>
<keyword evidence="2" id="KW-1185">Reference proteome</keyword>
<proteinExistence type="predicted"/>
<protein>
    <submittedName>
        <fullName evidence="1">Uncharacterized protein</fullName>
    </submittedName>
</protein>
<dbReference type="InterPro" id="IPR025563">
    <property type="entry name" value="DUF4286"/>
</dbReference>
<dbReference type="AlphaFoldDB" id="A0A9X3Z6T1"/>
<dbReference type="EMBL" id="JANWOI010000002">
    <property type="protein sequence ID" value="MDA5193427.1"/>
    <property type="molecule type" value="Genomic_DNA"/>
</dbReference>
<dbReference type="RefSeq" id="WP_274943130.1">
    <property type="nucleotide sequence ID" value="NZ_JANWOI010000002.1"/>
</dbReference>
<organism evidence="1 2">
    <name type="scientific">Govanella unica</name>
    <dbReference type="NCBI Taxonomy" id="2975056"/>
    <lineage>
        <taxon>Bacteria</taxon>
        <taxon>Pseudomonadati</taxon>
        <taxon>Pseudomonadota</taxon>
        <taxon>Alphaproteobacteria</taxon>
        <taxon>Emcibacterales</taxon>
        <taxon>Govanellaceae</taxon>
        <taxon>Govanella</taxon>
    </lineage>
</organism>